<protein>
    <submittedName>
        <fullName evidence="1">Uncharacterized protein</fullName>
    </submittedName>
</protein>
<dbReference type="EMBL" id="UFUW01000001">
    <property type="protein sequence ID" value="SUX25755.1"/>
    <property type="molecule type" value="Genomic_DNA"/>
</dbReference>
<sequence length="159" mass="17304">MNIRCPCCGAVNSLDALIAHDDARAALDRLADLGGELTRLLVRYCGLFRPEKSVLSMPRLAKLLTELQAGIDAQRIERGGKTCDAPLEAWLWALQQVLEARDSGRLVPPLKNHGYLYTVLANWQPEAAVSSGGNTVRVMETAPSKTRGGLASLASMKRY</sequence>
<proteinExistence type="predicted"/>
<gene>
    <name evidence="1" type="ORF">NCTC13294_02644</name>
</gene>
<evidence type="ECO:0000313" key="2">
    <source>
        <dbReference type="Proteomes" id="UP000254572"/>
    </source>
</evidence>
<dbReference type="OrthoDB" id="6872885at2"/>
<accession>A0A381EFF1</accession>
<dbReference type="Proteomes" id="UP000254572">
    <property type="component" value="Unassembled WGS sequence"/>
</dbReference>
<evidence type="ECO:0000313" key="1">
    <source>
        <dbReference type="EMBL" id="SUX25755.1"/>
    </source>
</evidence>
<dbReference type="AlphaFoldDB" id="A0A381EFF1"/>
<organism evidence="1 2">
    <name type="scientific">Cardiobacterium valvarum</name>
    <dbReference type="NCBI Taxonomy" id="194702"/>
    <lineage>
        <taxon>Bacteria</taxon>
        <taxon>Pseudomonadati</taxon>
        <taxon>Pseudomonadota</taxon>
        <taxon>Gammaproteobacteria</taxon>
        <taxon>Cardiobacteriales</taxon>
        <taxon>Cardiobacteriaceae</taxon>
        <taxon>Cardiobacterium</taxon>
    </lineage>
</organism>
<reference evidence="1 2" key="1">
    <citation type="submission" date="2018-06" db="EMBL/GenBank/DDBJ databases">
        <authorList>
            <consortium name="Pathogen Informatics"/>
            <person name="Doyle S."/>
        </authorList>
    </citation>
    <scope>NUCLEOTIDE SEQUENCE [LARGE SCALE GENOMIC DNA]</scope>
    <source>
        <strain evidence="1 2">NCTC13294</strain>
    </source>
</reference>
<keyword evidence="2" id="KW-1185">Reference proteome</keyword>
<dbReference type="RefSeq" id="WP_115612684.1">
    <property type="nucleotide sequence ID" value="NZ_JBHLZC010000001.1"/>
</dbReference>
<name>A0A381EFF1_9GAMM</name>